<dbReference type="RefSeq" id="WP_147705713.1">
    <property type="nucleotide sequence ID" value="NZ_VDUY01000008.1"/>
</dbReference>
<evidence type="ECO:0000313" key="3">
    <source>
        <dbReference type="Proteomes" id="UP000321548"/>
    </source>
</evidence>
<name>A0A5C8NPA9_9BURK</name>
<feature type="coiled-coil region" evidence="1">
    <location>
        <begin position="28"/>
        <end position="118"/>
    </location>
</feature>
<dbReference type="AlphaFoldDB" id="A0A5C8NPA9"/>
<reference evidence="2 3" key="1">
    <citation type="submission" date="2019-06" db="EMBL/GenBank/DDBJ databases">
        <title>Quisquiliibacterium sp. nov., isolated from a maize field.</title>
        <authorList>
            <person name="Lin S.-Y."/>
            <person name="Tsai C.-F."/>
            <person name="Young C.-C."/>
        </authorList>
    </citation>
    <scope>NUCLEOTIDE SEQUENCE [LARGE SCALE GENOMIC DNA]</scope>
    <source>
        <strain evidence="2 3">CC-CFT501</strain>
    </source>
</reference>
<gene>
    <name evidence="2" type="ORF">FHP08_17135</name>
</gene>
<evidence type="ECO:0000313" key="2">
    <source>
        <dbReference type="EMBL" id="TXL63559.1"/>
    </source>
</evidence>
<keyword evidence="3" id="KW-1185">Reference proteome</keyword>
<organism evidence="2 3">
    <name type="scientific">Zeimonas arvi</name>
    <dbReference type="NCBI Taxonomy" id="2498847"/>
    <lineage>
        <taxon>Bacteria</taxon>
        <taxon>Pseudomonadati</taxon>
        <taxon>Pseudomonadota</taxon>
        <taxon>Betaproteobacteria</taxon>
        <taxon>Burkholderiales</taxon>
        <taxon>Burkholderiaceae</taxon>
        <taxon>Zeimonas</taxon>
    </lineage>
</organism>
<protein>
    <submittedName>
        <fullName evidence="2">Uncharacterized protein</fullName>
    </submittedName>
</protein>
<evidence type="ECO:0000256" key="1">
    <source>
        <dbReference type="SAM" id="Coils"/>
    </source>
</evidence>
<dbReference type="EMBL" id="VDUY01000008">
    <property type="protein sequence ID" value="TXL63559.1"/>
    <property type="molecule type" value="Genomic_DNA"/>
</dbReference>
<sequence>MSQLSTAAQQAVERLGLADALYSRKQVAESHRREAAELRAAIEKARHGLQGVVINPPSEADAAQAECKAAEAQSIVDELQAALDAQVAAQEAADAATAQRAAAELQAAEGAVIEAARQLDVAVLARLAAVDDPKAYRKAHAAAEAAKAALAKATRHRDELAGGAR</sequence>
<comment type="caution">
    <text evidence="2">The sequence shown here is derived from an EMBL/GenBank/DDBJ whole genome shotgun (WGS) entry which is preliminary data.</text>
</comment>
<proteinExistence type="predicted"/>
<keyword evidence="1" id="KW-0175">Coiled coil</keyword>
<accession>A0A5C8NPA9</accession>
<dbReference type="Proteomes" id="UP000321548">
    <property type="component" value="Unassembled WGS sequence"/>
</dbReference>